<dbReference type="RefSeq" id="WP_099124367.1">
    <property type="nucleotide sequence ID" value="NZ_CAWNRH010000170.1"/>
</dbReference>
<evidence type="ECO:0000256" key="9">
    <source>
        <dbReference type="HAMAP-Rule" id="MF_00161"/>
    </source>
</evidence>
<keyword evidence="2 9" id="KW-1003">Cell membrane</keyword>
<reference evidence="12 13" key="1">
    <citation type="journal article" date="2017" name="Nat. Microbiol.">
        <title>Natural product diversity associated with the nematode symbionts Photorhabdus and Xenorhabdus.</title>
        <authorList>
            <person name="Tobias N.J."/>
            <person name="Wolff H."/>
            <person name="Djahanschiri B."/>
            <person name="Grundmann F."/>
            <person name="Kronenwerth M."/>
            <person name="Shi Y.M."/>
            <person name="Simonyi S."/>
            <person name="Grun P."/>
            <person name="Shapiro-Ilan D."/>
            <person name="Pidot S.J."/>
            <person name="Stinear T.P."/>
            <person name="Ebersberger I."/>
            <person name="Bode H.B."/>
        </authorList>
    </citation>
    <scope>NUCLEOTIDE SEQUENCE [LARGE SCALE GENOMIC DNA]</scope>
    <source>
        <strain evidence="12 13">DSM 17904</strain>
    </source>
</reference>
<dbReference type="UniPathway" id="UPA00665"/>
<dbReference type="AlphaFoldDB" id="A0A2D0KS60"/>
<dbReference type="PROSITE" id="PS00855">
    <property type="entry name" value="SPASE_II"/>
    <property type="match status" value="1"/>
</dbReference>
<proteinExistence type="inferred from homology"/>
<evidence type="ECO:0000256" key="11">
    <source>
        <dbReference type="RuleBase" id="RU004181"/>
    </source>
</evidence>
<dbReference type="PRINTS" id="PR00781">
    <property type="entry name" value="LIPOSIGPTASE"/>
</dbReference>
<dbReference type="HAMAP" id="MF_00161">
    <property type="entry name" value="LspA"/>
    <property type="match status" value="1"/>
</dbReference>
<gene>
    <name evidence="9" type="primary">lspA</name>
    <name evidence="12" type="ORF">Xsto_01190</name>
</gene>
<evidence type="ECO:0000256" key="4">
    <source>
        <dbReference type="ARBA" id="ARBA00022692"/>
    </source>
</evidence>
<dbReference type="PANTHER" id="PTHR33695:SF1">
    <property type="entry name" value="LIPOPROTEIN SIGNAL PEPTIDASE"/>
    <property type="match status" value="1"/>
</dbReference>
<sequence length="175" mass="19577">MKKPICSTGLRWLWLVVVVLILDLGSKQLILQNFSLYESIPLIPYFNLAYAQNFGAAFSFLADKDGWQRWFFALIAIAICITLLVMMYRSSAKQKLSNIAYALVIGGALGNLFDRLVHGFVVDFIDFYVGEWHWPTFNIADSAICIGAALIIIESFTSPGDKKASSKEQSSKNSH</sequence>
<feature type="transmembrane region" description="Helical" evidence="9">
    <location>
        <begin position="12"/>
        <end position="30"/>
    </location>
</feature>
<comment type="pathway">
    <text evidence="9">Protein modification; lipoprotein biosynthesis (signal peptide cleavage).</text>
</comment>
<comment type="function">
    <text evidence="9 10">This protein specifically catalyzes the removal of signal peptides from prolipoproteins.</text>
</comment>
<keyword evidence="4 9" id="KW-0812">Transmembrane</keyword>
<dbReference type="GO" id="GO:0004190">
    <property type="term" value="F:aspartic-type endopeptidase activity"/>
    <property type="evidence" value="ECO:0007669"/>
    <property type="project" value="UniProtKB-UniRule"/>
</dbReference>
<keyword evidence="3 9" id="KW-0645">Protease</keyword>
<protein>
    <recommendedName>
        <fullName evidence="9">Lipoprotein signal peptidase</fullName>
        <ecNumber evidence="9">3.4.23.36</ecNumber>
    </recommendedName>
    <alternativeName>
        <fullName evidence="9">Prolipoprotein signal peptidase</fullName>
    </alternativeName>
    <alternativeName>
        <fullName evidence="9">Signal peptidase II</fullName>
        <shortName evidence="9">SPase II</shortName>
    </alternativeName>
</protein>
<evidence type="ECO:0000256" key="10">
    <source>
        <dbReference type="RuleBase" id="RU000594"/>
    </source>
</evidence>
<evidence type="ECO:0000256" key="8">
    <source>
        <dbReference type="ARBA" id="ARBA00023136"/>
    </source>
</evidence>
<dbReference type="NCBIfam" id="TIGR00077">
    <property type="entry name" value="lspA"/>
    <property type="match status" value="1"/>
</dbReference>
<comment type="caution">
    <text evidence="12">The sequence shown here is derived from an EMBL/GenBank/DDBJ whole genome shotgun (WGS) entry which is preliminary data.</text>
</comment>
<keyword evidence="13" id="KW-1185">Reference proteome</keyword>
<dbReference type="GO" id="GO:0005886">
    <property type="term" value="C:plasma membrane"/>
    <property type="evidence" value="ECO:0007669"/>
    <property type="project" value="UniProtKB-SubCell"/>
</dbReference>
<dbReference type="EC" id="3.4.23.36" evidence="9"/>
<comment type="similarity">
    <text evidence="1 9 11">Belongs to the peptidase A8 family.</text>
</comment>
<dbReference type="Proteomes" id="UP000222366">
    <property type="component" value="Unassembled WGS sequence"/>
</dbReference>
<feature type="transmembrane region" description="Helical" evidence="9">
    <location>
        <begin position="99"/>
        <end position="117"/>
    </location>
</feature>
<comment type="catalytic activity">
    <reaction evidence="9 10">
        <text>Release of signal peptides from bacterial membrane prolipoproteins. Hydrolyzes -Xaa-Yaa-Zaa-|-(S,diacylglyceryl)Cys-, in which Xaa is hydrophobic (preferably Leu), and Yaa (Ala or Ser) and Zaa (Gly or Ala) have small, neutral side chains.</text>
        <dbReference type="EC" id="3.4.23.36"/>
    </reaction>
</comment>
<accession>A0A2D0KS60</accession>
<dbReference type="InterPro" id="IPR001872">
    <property type="entry name" value="Peptidase_A8"/>
</dbReference>
<keyword evidence="6 9" id="KW-0378">Hydrolase</keyword>
<feature type="active site" evidence="9">
    <location>
        <position position="123"/>
    </location>
</feature>
<evidence type="ECO:0000256" key="1">
    <source>
        <dbReference type="ARBA" id="ARBA00006139"/>
    </source>
</evidence>
<feature type="transmembrane region" description="Helical" evidence="9">
    <location>
        <begin position="137"/>
        <end position="157"/>
    </location>
</feature>
<evidence type="ECO:0000313" key="13">
    <source>
        <dbReference type="Proteomes" id="UP000222366"/>
    </source>
</evidence>
<evidence type="ECO:0000256" key="3">
    <source>
        <dbReference type="ARBA" id="ARBA00022670"/>
    </source>
</evidence>
<feature type="active site" evidence="9">
    <location>
        <position position="141"/>
    </location>
</feature>
<dbReference type="GO" id="GO:0006508">
    <property type="term" value="P:proteolysis"/>
    <property type="evidence" value="ECO:0007669"/>
    <property type="project" value="UniProtKB-KW"/>
</dbReference>
<name>A0A2D0KS60_9GAMM</name>
<evidence type="ECO:0000256" key="2">
    <source>
        <dbReference type="ARBA" id="ARBA00022475"/>
    </source>
</evidence>
<organism evidence="12 13">
    <name type="scientific">Xenorhabdus stockiae</name>
    <dbReference type="NCBI Taxonomy" id="351614"/>
    <lineage>
        <taxon>Bacteria</taxon>
        <taxon>Pseudomonadati</taxon>
        <taxon>Pseudomonadota</taxon>
        <taxon>Gammaproteobacteria</taxon>
        <taxon>Enterobacterales</taxon>
        <taxon>Morganellaceae</taxon>
        <taxon>Xenorhabdus</taxon>
    </lineage>
</organism>
<keyword evidence="5 9" id="KW-0064">Aspartyl protease</keyword>
<dbReference type="Pfam" id="PF01252">
    <property type="entry name" value="Peptidase_A8"/>
    <property type="match status" value="1"/>
</dbReference>
<evidence type="ECO:0000256" key="5">
    <source>
        <dbReference type="ARBA" id="ARBA00022750"/>
    </source>
</evidence>
<keyword evidence="8 9" id="KW-0472">Membrane</keyword>
<evidence type="ECO:0000313" key="12">
    <source>
        <dbReference type="EMBL" id="PHM66260.1"/>
    </source>
</evidence>
<dbReference type="PANTHER" id="PTHR33695">
    <property type="entry name" value="LIPOPROTEIN SIGNAL PEPTIDASE"/>
    <property type="match status" value="1"/>
</dbReference>
<keyword evidence="7 9" id="KW-1133">Transmembrane helix</keyword>
<feature type="transmembrane region" description="Helical" evidence="9">
    <location>
        <begin position="67"/>
        <end position="87"/>
    </location>
</feature>
<comment type="subcellular location">
    <subcellularLocation>
        <location evidence="9">Cell membrane</location>
        <topology evidence="9">Multi-pass membrane protein</topology>
    </subcellularLocation>
</comment>
<evidence type="ECO:0000256" key="6">
    <source>
        <dbReference type="ARBA" id="ARBA00022801"/>
    </source>
</evidence>
<dbReference type="EMBL" id="NJAJ01000009">
    <property type="protein sequence ID" value="PHM66260.1"/>
    <property type="molecule type" value="Genomic_DNA"/>
</dbReference>
<evidence type="ECO:0000256" key="7">
    <source>
        <dbReference type="ARBA" id="ARBA00022989"/>
    </source>
</evidence>